<evidence type="ECO:0000256" key="9">
    <source>
        <dbReference type="HAMAP-Rule" id="MF_00365"/>
    </source>
</evidence>
<protein>
    <recommendedName>
        <fullName evidence="3 9">DNA replication and repair protein RecF</fullName>
    </recommendedName>
</protein>
<evidence type="ECO:0000256" key="2">
    <source>
        <dbReference type="ARBA" id="ARBA00008016"/>
    </source>
</evidence>
<evidence type="ECO:0000313" key="12">
    <source>
        <dbReference type="EMBL" id="PNV75303.1"/>
    </source>
</evidence>
<dbReference type="Gene3D" id="1.20.1050.90">
    <property type="entry name" value="RecF/RecN/SMC, N-terminal domain"/>
    <property type="match status" value="1"/>
</dbReference>
<dbReference type="Pfam" id="PF02463">
    <property type="entry name" value="SMC_N"/>
    <property type="match status" value="1"/>
</dbReference>
<reference evidence="12" key="1">
    <citation type="submission" date="2018-01" db="EMBL/GenBank/DDBJ databases">
        <title>Genomic characterization of Leptospira inadai serogroup Lyme isolated from captured rat in Brazil and comparative analysis with human reference strain.</title>
        <authorList>
            <person name="Moreno L.Z."/>
            <person name="Loureiro A.P."/>
            <person name="Miraglia F."/>
            <person name="Kremer F.S."/>
            <person name="Eslabao M.R."/>
            <person name="Dellagostin O.A."/>
            <person name="Lilenbaum W."/>
            <person name="Moreno A.M."/>
        </authorList>
    </citation>
    <scope>NUCLEOTIDE SEQUENCE [LARGE SCALE GENOMIC DNA]</scope>
    <source>
        <strain evidence="12">M34/99</strain>
    </source>
</reference>
<evidence type="ECO:0000256" key="8">
    <source>
        <dbReference type="ARBA" id="ARBA00023125"/>
    </source>
</evidence>
<keyword evidence="9 10" id="KW-0227">DNA damage</keyword>
<keyword evidence="5 9" id="KW-0235">DNA replication</keyword>
<evidence type="ECO:0000259" key="11">
    <source>
        <dbReference type="Pfam" id="PF02463"/>
    </source>
</evidence>
<dbReference type="InterPro" id="IPR001238">
    <property type="entry name" value="DNA-binding_RecF"/>
</dbReference>
<evidence type="ECO:0000256" key="1">
    <source>
        <dbReference type="ARBA" id="ARBA00004496"/>
    </source>
</evidence>
<keyword evidence="6 9" id="KW-0547">Nucleotide-binding</keyword>
<comment type="function">
    <text evidence="9 10">The RecF protein is involved in DNA metabolism; it is required for DNA replication and normal SOS inducibility. RecF binds preferentially to single-stranded, linear DNA. It also seems to bind ATP.</text>
</comment>
<dbReference type="RefSeq" id="WP_010416545.1">
    <property type="nucleotide sequence ID" value="NZ_MCRM02000007.1"/>
</dbReference>
<proteinExistence type="inferred from homology"/>
<keyword evidence="9 10" id="KW-0742">SOS response</keyword>
<evidence type="ECO:0000313" key="13">
    <source>
        <dbReference type="Proteomes" id="UP000094669"/>
    </source>
</evidence>
<evidence type="ECO:0000256" key="7">
    <source>
        <dbReference type="ARBA" id="ARBA00022840"/>
    </source>
</evidence>
<dbReference type="InterPro" id="IPR042174">
    <property type="entry name" value="RecF_2"/>
</dbReference>
<accession>A0ABX4YJ57</accession>
<dbReference type="Gene3D" id="3.40.50.300">
    <property type="entry name" value="P-loop containing nucleotide triphosphate hydrolases"/>
    <property type="match status" value="1"/>
</dbReference>
<dbReference type="InterPro" id="IPR003395">
    <property type="entry name" value="RecF/RecN/SMC_N"/>
</dbReference>
<dbReference type="HAMAP" id="MF_00365">
    <property type="entry name" value="RecF"/>
    <property type="match status" value="1"/>
</dbReference>
<feature type="binding site" evidence="9">
    <location>
        <begin position="30"/>
        <end position="37"/>
    </location>
    <ligand>
        <name>ATP</name>
        <dbReference type="ChEBI" id="CHEBI:30616"/>
    </ligand>
</feature>
<evidence type="ECO:0000256" key="10">
    <source>
        <dbReference type="RuleBase" id="RU000578"/>
    </source>
</evidence>
<dbReference type="SUPFAM" id="SSF52540">
    <property type="entry name" value="P-loop containing nucleoside triphosphate hydrolases"/>
    <property type="match status" value="1"/>
</dbReference>
<gene>
    <name evidence="9" type="primary">recF</name>
    <name evidence="12" type="ORF">BES34_008555</name>
</gene>
<dbReference type="InterPro" id="IPR027417">
    <property type="entry name" value="P-loop_NTPase"/>
</dbReference>
<evidence type="ECO:0000256" key="4">
    <source>
        <dbReference type="ARBA" id="ARBA00022490"/>
    </source>
</evidence>
<dbReference type="NCBIfam" id="TIGR00611">
    <property type="entry name" value="recf"/>
    <property type="match status" value="1"/>
</dbReference>
<keyword evidence="8 9" id="KW-0238">DNA-binding</keyword>
<name>A0ABX4YJ57_9LEPT</name>
<evidence type="ECO:0000256" key="6">
    <source>
        <dbReference type="ARBA" id="ARBA00022741"/>
    </source>
</evidence>
<keyword evidence="13" id="KW-1185">Reference proteome</keyword>
<feature type="domain" description="RecF/RecN/SMC N-terminal" evidence="11">
    <location>
        <begin position="3"/>
        <end position="334"/>
    </location>
</feature>
<dbReference type="PANTHER" id="PTHR32182:SF0">
    <property type="entry name" value="DNA REPLICATION AND REPAIR PROTEIN RECF"/>
    <property type="match status" value="1"/>
</dbReference>
<comment type="similarity">
    <text evidence="2 9 10">Belongs to the RecF family.</text>
</comment>
<dbReference type="EMBL" id="MCRM02000007">
    <property type="protein sequence ID" value="PNV75303.1"/>
    <property type="molecule type" value="Genomic_DNA"/>
</dbReference>
<evidence type="ECO:0000256" key="3">
    <source>
        <dbReference type="ARBA" id="ARBA00020170"/>
    </source>
</evidence>
<sequence>MFLRSLRLLNFRNHESVSLDFDSRLIFFVGENGEGKTNLLEAISIVSWLKSFRESEDGNLVRWNEDGFYIKAEIESDHKKDILEIGYSKKPTIRRKLKFNQEEIKKRSDLVGKFITVLMTPLDLQIVEGGPVERRRFLDSFLSSFDRSYLDDLIEYNKILKHRNALLKSGSRDASLYSVWNSKLVVKGGILYRKRKDLIHELDNLYQVNLTLLSGGKDNLQLRYKPSFTDEQEFENLLVRNLSRDQRLGYTSVGIHRDDMFIGTNDMDIMDFASQGQKRSTVISLKAASFEYYRKILKITPVLLIDDVIRELDVKRREYFVELVLNAGQAFFTTTDLEGISDYVGRLQDRKQVFLVRNGEVQAIHG</sequence>
<evidence type="ECO:0000256" key="5">
    <source>
        <dbReference type="ARBA" id="ARBA00022705"/>
    </source>
</evidence>
<dbReference type="InterPro" id="IPR018078">
    <property type="entry name" value="DNA-binding_RecF_CS"/>
</dbReference>
<dbReference type="Proteomes" id="UP000094669">
    <property type="component" value="Unassembled WGS sequence"/>
</dbReference>
<keyword evidence="9 10" id="KW-0234">DNA repair</keyword>
<keyword evidence="4 9" id="KW-0963">Cytoplasm</keyword>
<dbReference type="PANTHER" id="PTHR32182">
    <property type="entry name" value="DNA REPLICATION AND REPAIR PROTEIN RECF"/>
    <property type="match status" value="1"/>
</dbReference>
<comment type="subcellular location">
    <subcellularLocation>
        <location evidence="1 9 10">Cytoplasm</location>
    </subcellularLocation>
</comment>
<comment type="caution">
    <text evidence="12">The sequence shown here is derived from an EMBL/GenBank/DDBJ whole genome shotgun (WGS) entry which is preliminary data.</text>
</comment>
<organism evidence="12 13">
    <name type="scientific">Leptospira inadai serovar Lyme</name>
    <dbReference type="NCBI Taxonomy" id="293084"/>
    <lineage>
        <taxon>Bacteria</taxon>
        <taxon>Pseudomonadati</taxon>
        <taxon>Spirochaetota</taxon>
        <taxon>Spirochaetia</taxon>
        <taxon>Leptospirales</taxon>
        <taxon>Leptospiraceae</taxon>
        <taxon>Leptospira</taxon>
    </lineage>
</organism>
<dbReference type="PROSITE" id="PS00618">
    <property type="entry name" value="RECF_2"/>
    <property type="match status" value="1"/>
</dbReference>
<keyword evidence="7 9" id="KW-0067">ATP-binding</keyword>